<dbReference type="Proteomes" id="UP000821865">
    <property type="component" value="Chromosome 1"/>
</dbReference>
<keyword evidence="2" id="KW-1185">Reference proteome</keyword>
<dbReference type="EMBL" id="CM023470">
    <property type="protein sequence ID" value="KAH7977930.1"/>
    <property type="molecule type" value="Genomic_DNA"/>
</dbReference>
<protein>
    <submittedName>
        <fullName evidence="1">Uncharacterized protein</fullName>
    </submittedName>
</protein>
<accession>A0ACB8DUD7</accession>
<proteinExistence type="predicted"/>
<evidence type="ECO:0000313" key="1">
    <source>
        <dbReference type="EMBL" id="KAH7977930.1"/>
    </source>
</evidence>
<name>A0ACB8DUD7_DERSI</name>
<gene>
    <name evidence="1" type="ORF">HPB49_003972</name>
</gene>
<organism evidence="1 2">
    <name type="scientific">Dermacentor silvarum</name>
    <name type="common">Tick</name>
    <dbReference type="NCBI Taxonomy" id="543639"/>
    <lineage>
        <taxon>Eukaryota</taxon>
        <taxon>Metazoa</taxon>
        <taxon>Ecdysozoa</taxon>
        <taxon>Arthropoda</taxon>
        <taxon>Chelicerata</taxon>
        <taxon>Arachnida</taxon>
        <taxon>Acari</taxon>
        <taxon>Parasitiformes</taxon>
        <taxon>Ixodida</taxon>
        <taxon>Ixodoidea</taxon>
        <taxon>Ixodidae</taxon>
        <taxon>Rhipicephalinae</taxon>
        <taxon>Dermacentor</taxon>
    </lineage>
</organism>
<evidence type="ECO:0000313" key="2">
    <source>
        <dbReference type="Proteomes" id="UP000821865"/>
    </source>
</evidence>
<comment type="caution">
    <text evidence="1">The sequence shown here is derived from an EMBL/GenBank/DDBJ whole genome shotgun (WGS) entry which is preliminary data.</text>
</comment>
<reference evidence="1" key="1">
    <citation type="submission" date="2020-05" db="EMBL/GenBank/DDBJ databases">
        <title>Large-scale comparative analyses of tick genomes elucidate their genetic diversity and vector capacities.</title>
        <authorList>
            <person name="Jia N."/>
            <person name="Wang J."/>
            <person name="Shi W."/>
            <person name="Du L."/>
            <person name="Sun Y."/>
            <person name="Zhan W."/>
            <person name="Jiang J."/>
            <person name="Wang Q."/>
            <person name="Zhang B."/>
            <person name="Ji P."/>
            <person name="Sakyi L.B."/>
            <person name="Cui X."/>
            <person name="Yuan T."/>
            <person name="Jiang B."/>
            <person name="Yang W."/>
            <person name="Lam T.T.-Y."/>
            <person name="Chang Q."/>
            <person name="Ding S."/>
            <person name="Wang X."/>
            <person name="Zhu J."/>
            <person name="Ruan X."/>
            <person name="Zhao L."/>
            <person name="Wei J."/>
            <person name="Que T."/>
            <person name="Du C."/>
            <person name="Cheng J."/>
            <person name="Dai P."/>
            <person name="Han X."/>
            <person name="Huang E."/>
            <person name="Gao Y."/>
            <person name="Liu J."/>
            <person name="Shao H."/>
            <person name="Ye R."/>
            <person name="Li L."/>
            <person name="Wei W."/>
            <person name="Wang X."/>
            <person name="Wang C."/>
            <person name="Yang T."/>
            <person name="Huo Q."/>
            <person name="Li W."/>
            <person name="Guo W."/>
            <person name="Chen H."/>
            <person name="Zhou L."/>
            <person name="Ni X."/>
            <person name="Tian J."/>
            <person name="Zhou Y."/>
            <person name="Sheng Y."/>
            <person name="Liu T."/>
            <person name="Pan Y."/>
            <person name="Xia L."/>
            <person name="Li J."/>
            <person name="Zhao F."/>
            <person name="Cao W."/>
        </authorList>
    </citation>
    <scope>NUCLEOTIDE SEQUENCE</scope>
    <source>
        <strain evidence="1">Dsil-2018</strain>
    </source>
</reference>
<sequence length="286" mass="31114">MCIARVSGLKRKVAAPTTCSCQFTVPPVCLVPLPAQQERVAVKSFQQYALLKQQGFAEPPPELACTELPQQWRRPRQKGIKPASVLDVDWRAPREGGVLLPVTARLSDASLDEASQVAAIQTLGAELEAMGDFPFAAVLVDVQAPLGLETNTRQQGLSDRWHAARHHHLTASIFGTVIKRKGLTQQGLRNLLDPKDLSRVRAIQYGKKNESFAAERDATTMKAGGHNVTLQHCGLAVHPSCPWLGASPDRLTFHPEEGTYGVVEVMLEDEASQARAHSPLSAVGLR</sequence>